<dbReference type="GO" id="GO:0005789">
    <property type="term" value="C:endoplasmic reticulum membrane"/>
    <property type="evidence" value="ECO:0007669"/>
    <property type="project" value="UniProtKB-SubCell"/>
</dbReference>
<dbReference type="Pfam" id="PF24660">
    <property type="entry name" value="PGAP1_3rd"/>
    <property type="match status" value="1"/>
</dbReference>
<feature type="transmembrane region" description="Helical" evidence="10">
    <location>
        <begin position="1101"/>
        <end position="1119"/>
    </location>
</feature>
<feature type="transmembrane region" description="Helical" evidence="10">
    <location>
        <begin position="1154"/>
        <end position="1175"/>
    </location>
</feature>
<feature type="compositionally biased region" description="Basic and acidic residues" evidence="11">
    <location>
        <begin position="1313"/>
        <end position="1333"/>
    </location>
</feature>
<feature type="transmembrane region" description="Helical" evidence="10">
    <location>
        <begin position="9"/>
        <end position="29"/>
    </location>
</feature>
<evidence type="ECO:0000259" key="12">
    <source>
        <dbReference type="Pfam" id="PF07819"/>
    </source>
</evidence>
<dbReference type="EMBL" id="HBUF01154012">
    <property type="protein sequence ID" value="CAG6648766.1"/>
    <property type="molecule type" value="Transcribed_RNA"/>
</dbReference>
<feature type="transmembrane region" description="Helical" evidence="10">
    <location>
        <begin position="1063"/>
        <end position="1081"/>
    </location>
</feature>
<feature type="compositionally biased region" description="Basic and acidic residues" evidence="11">
    <location>
        <begin position="976"/>
        <end position="992"/>
    </location>
</feature>
<keyword evidence="8 10" id="KW-1133">Transmembrane helix</keyword>
<dbReference type="InterPro" id="IPR029058">
    <property type="entry name" value="AB_hydrolase_fold"/>
</dbReference>
<dbReference type="Gene3D" id="3.40.50.1820">
    <property type="entry name" value="alpha/beta hydrolase"/>
    <property type="match status" value="1"/>
</dbReference>
<sequence>MVQPTAKIFILPYAIAVCFVYLLGVVNFLTNLEENRCDMTFMYEFPQYTEIPISPDVDRKYRQYSLSAYSEGILTERVKQMDFFGIPVLFIPGHSGSGKQVRSLASVAFRKAVDESHLHQHFFDFFSVDFNGEYSALFGGVLEAQTQYVKHALNKILALYPPERQPPSVVIFGYSMGGMIAKGLYLQPDFNPNRISTIITLATPHQPVLLLDTYLNDYYTKVNKFWSSYAHESTSIVSIGGGNADIHVRSSLTKTNHVDICTTSSMIPAVWVGVDHQSFVWCKRLIKVLVRILFDSVDPQTRQISNSVHHRNNVLKYHLSERYGGKNYWVAQNLGSQIFSSEGSWLEFVALQDTLEYRGGVRVPTHILIKILPLASNPQHEVVAIDTLNIPGDNHWLYACSANEFDGKKKYCQVGENLSGQARYLPSIKGKHLRTYLSLDELRANKHTHVLIKIPPYDEYFKISYDIHRPRDRLSSLSIFSTLPFSSSLFSLPRPSFSLSHDRPTLVHSLVVKDMNYVWWSVRVKVTPLCDPSHPYHQSVATVRVPWCNQNSRHVIWRNTSSQTFSISLYDPKPMGVSEREDGSVLGEEQGQNDVSVTFELDSSCRYFVSVQFSLWDSLSAFIFSYTPMLLPHSAAILLFLLSYQLAELGCSGSCSMFHIALVHTGGNPLGILLGVKAVSSLVYAVQYVGPNLVPSLSSFFSSLTPDTATLYAQQLDSLIIPVLLYSCAMSCVVITGIVGLLSIVVWGKTMNSWALGFLAKLLKGSALYSEWTMKILEKIPGLVAALMLSIAYNTCGGLAFAVGFCMFFLKLVLLYEDIFEKILFLPLNVLKRYLVNKLKRYRQSKRANQNQSIETNTLANQSIQNSPTSNANRAPENTRTRNSPTSNTLDNRALETTRSTPPRQTNRLANREATITDENETNINDTVTKIDQPGTSRHPESNSKRNGGGKTHSGQFKTNNAGLRHRQTKSSIRNNDNERTANEIDNEEHGDVTNSNTQTDQGGVDIKQTRENIRNEAARKGSKTHERPLVIREENQRPLAVKRETVGEDEDDEEGRVTFRDLNFHFTLFLLWVICTLLSFPSTLVWAKNFGDTMQLSPDPLSTSAVIMSICAAILWQADLPKPNSDYYDIVSTLTYLAGCYVLLFAQTSLYRLIPSICFVFVVICAHQLLTSLFRLNKPRPSSTDADVDSSSTGENVENSGDQDTPRRSPPSSSSLFTTNVEAHEELVRDFLDSHLNCLYKKVVARFRNIGFEGRPAENDEDGGENVLRQDGNEDRELGREETEGNEELGLESEGSEELGLETEGSEEEKVDNDGLRQDEDDKEERETRNNEVVDEEIDNELEEREEEEEEEGKKKGRKRKKKKKKLSW</sequence>
<feature type="transmembrane region" description="Helical" evidence="10">
    <location>
        <begin position="1131"/>
        <end position="1148"/>
    </location>
</feature>
<dbReference type="Pfam" id="PF07819">
    <property type="entry name" value="PGAP1"/>
    <property type="match status" value="1"/>
</dbReference>
<evidence type="ECO:0000313" key="13">
    <source>
        <dbReference type="EMBL" id="CAG6648766.1"/>
    </source>
</evidence>
<evidence type="ECO:0000256" key="5">
    <source>
        <dbReference type="ARBA" id="ARBA00022801"/>
    </source>
</evidence>
<reference evidence="13" key="1">
    <citation type="submission" date="2021-05" db="EMBL/GenBank/DDBJ databases">
        <authorList>
            <person name="Alioto T."/>
            <person name="Alioto T."/>
            <person name="Gomez Garrido J."/>
        </authorList>
    </citation>
    <scope>NUCLEOTIDE SEQUENCE</scope>
</reference>
<feature type="transmembrane region" description="Helical" evidence="10">
    <location>
        <begin position="784"/>
        <end position="813"/>
    </location>
</feature>
<keyword evidence="4 10" id="KW-0812">Transmembrane</keyword>
<evidence type="ECO:0000256" key="1">
    <source>
        <dbReference type="ARBA" id="ARBA00004477"/>
    </source>
</evidence>
<dbReference type="GO" id="GO:0006888">
    <property type="term" value="P:endoplasmic reticulum to Golgi vesicle-mediated transport"/>
    <property type="evidence" value="ECO:0007669"/>
    <property type="project" value="TreeGrafter"/>
</dbReference>
<feature type="compositionally biased region" description="Basic and acidic residues" evidence="11">
    <location>
        <begin position="1272"/>
        <end position="1284"/>
    </location>
</feature>
<dbReference type="InterPro" id="IPR039529">
    <property type="entry name" value="PGAP1/BST1"/>
</dbReference>
<feature type="compositionally biased region" description="Polar residues" evidence="11">
    <location>
        <begin position="847"/>
        <end position="873"/>
    </location>
</feature>
<keyword evidence="7 10" id="KW-0653">Protein transport</keyword>
<protein>
    <recommendedName>
        <fullName evidence="10">GPI inositol-deacylase</fullName>
        <ecNumber evidence="10">3.1.-.-</ecNumber>
    </recommendedName>
</protein>
<feature type="compositionally biased region" description="Polar residues" evidence="11">
    <location>
        <begin position="1195"/>
        <end position="1204"/>
    </location>
</feature>
<comment type="similarity">
    <text evidence="2 10">Belongs to the GPI inositol-deacylase family.</text>
</comment>
<name>A0A8D8REE8_9HEMI</name>
<keyword evidence="5 10" id="KW-0378">Hydrolase</keyword>
<feature type="compositionally biased region" description="Polar residues" evidence="11">
    <location>
        <begin position="895"/>
        <end position="909"/>
    </location>
</feature>
<evidence type="ECO:0000256" key="3">
    <source>
        <dbReference type="ARBA" id="ARBA00022448"/>
    </source>
</evidence>
<keyword evidence="6 10" id="KW-0256">Endoplasmic reticulum</keyword>
<evidence type="ECO:0000256" key="4">
    <source>
        <dbReference type="ARBA" id="ARBA00022692"/>
    </source>
</evidence>
<evidence type="ECO:0000256" key="9">
    <source>
        <dbReference type="ARBA" id="ARBA00023136"/>
    </source>
</evidence>
<dbReference type="GO" id="GO:0006505">
    <property type="term" value="P:GPI anchor metabolic process"/>
    <property type="evidence" value="ECO:0007669"/>
    <property type="project" value="TreeGrafter"/>
</dbReference>
<proteinExistence type="inferred from homology"/>
<feature type="region of interest" description="Disordered" evidence="11">
    <location>
        <begin position="846"/>
        <end position="1008"/>
    </location>
</feature>
<comment type="subcellular location">
    <subcellularLocation>
        <location evidence="1">Endoplasmic reticulum membrane</location>
        <topology evidence="1">Multi-pass membrane protein</topology>
    </subcellularLocation>
</comment>
<comment type="function">
    <text evidence="10">Involved in inositol deacylation of GPI-anchored proteins which plays important roles in the quality control and ER-associated degradation of GPI-anchored proteins.</text>
</comment>
<keyword evidence="3 10" id="KW-0813">Transport</keyword>
<evidence type="ECO:0000256" key="7">
    <source>
        <dbReference type="ARBA" id="ARBA00022927"/>
    </source>
</evidence>
<accession>A0A8D8REE8</accession>
<feature type="region of interest" description="Disordered" evidence="11">
    <location>
        <begin position="1181"/>
        <end position="1217"/>
    </location>
</feature>
<feature type="compositionally biased region" description="Low complexity" evidence="11">
    <location>
        <begin position="1183"/>
        <end position="1194"/>
    </location>
</feature>
<feature type="domain" description="GPI inositol-deacylase PGAP1-like alpha/beta" evidence="12">
    <location>
        <begin position="85"/>
        <end position="295"/>
    </location>
</feature>
<dbReference type="PANTHER" id="PTHR15495">
    <property type="entry name" value="NEGATIVE REGULATOR OF VESICLE FORMATION-RELATED"/>
    <property type="match status" value="1"/>
</dbReference>
<feature type="compositionally biased region" description="Basic residues" evidence="11">
    <location>
        <begin position="1356"/>
        <end position="1370"/>
    </location>
</feature>
<dbReference type="PANTHER" id="PTHR15495:SF7">
    <property type="entry name" value="GPI INOSITOL-DEACYLASE"/>
    <property type="match status" value="1"/>
</dbReference>
<feature type="compositionally biased region" description="Polar residues" evidence="11">
    <location>
        <begin position="993"/>
        <end position="1002"/>
    </location>
</feature>
<feature type="region of interest" description="Disordered" evidence="11">
    <location>
        <begin position="1254"/>
        <end position="1370"/>
    </location>
</feature>
<feature type="compositionally biased region" description="Acidic residues" evidence="11">
    <location>
        <begin position="1334"/>
        <end position="1352"/>
    </location>
</feature>
<dbReference type="SUPFAM" id="SSF53474">
    <property type="entry name" value="alpha/beta-Hydrolases"/>
    <property type="match status" value="1"/>
</dbReference>
<keyword evidence="9 10" id="KW-0472">Membrane</keyword>
<dbReference type="InterPro" id="IPR012908">
    <property type="entry name" value="PGAP1-ab_dom-like"/>
</dbReference>
<feature type="transmembrane region" description="Helical" evidence="10">
    <location>
        <begin position="723"/>
        <end position="747"/>
    </location>
</feature>
<organism evidence="13">
    <name type="scientific">Cacopsylla melanoneura</name>
    <dbReference type="NCBI Taxonomy" id="428564"/>
    <lineage>
        <taxon>Eukaryota</taxon>
        <taxon>Metazoa</taxon>
        <taxon>Ecdysozoa</taxon>
        <taxon>Arthropoda</taxon>
        <taxon>Hexapoda</taxon>
        <taxon>Insecta</taxon>
        <taxon>Pterygota</taxon>
        <taxon>Neoptera</taxon>
        <taxon>Paraneoptera</taxon>
        <taxon>Hemiptera</taxon>
        <taxon>Sternorrhyncha</taxon>
        <taxon>Psylloidea</taxon>
        <taxon>Psyllidae</taxon>
        <taxon>Psyllinae</taxon>
        <taxon>Cacopsylla</taxon>
    </lineage>
</organism>
<evidence type="ECO:0000256" key="8">
    <source>
        <dbReference type="ARBA" id="ARBA00022989"/>
    </source>
</evidence>
<evidence type="ECO:0000256" key="6">
    <source>
        <dbReference type="ARBA" id="ARBA00022824"/>
    </source>
</evidence>
<feature type="compositionally biased region" description="Acidic residues" evidence="11">
    <location>
        <begin position="1285"/>
        <end position="1312"/>
    </location>
</feature>
<feature type="compositionally biased region" description="Polar residues" evidence="11">
    <location>
        <begin position="953"/>
        <end position="962"/>
    </location>
</feature>
<dbReference type="GO" id="GO:0015031">
    <property type="term" value="P:protein transport"/>
    <property type="evidence" value="ECO:0007669"/>
    <property type="project" value="UniProtKB-KW"/>
</dbReference>
<dbReference type="GO" id="GO:0050185">
    <property type="term" value="F:phosphatidylinositol deacylase activity"/>
    <property type="evidence" value="ECO:0007669"/>
    <property type="project" value="TreeGrafter"/>
</dbReference>
<feature type="compositionally biased region" description="Polar residues" evidence="11">
    <location>
        <begin position="922"/>
        <end position="936"/>
    </location>
</feature>
<dbReference type="EC" id="3.1.-.-" evidence="10"/>
<evidence type="ECO:0000256" key="10">
    <source>
        <dbReference type="RuleBase" id="RU365011"/>
    </source>
</evidence>
<evidence type="ECO:0000256" key="11">
    <source>
        <dbReference type="SAM" id="MobiDB-lite"/>
    </source>
</evidence>
<evidence type="ECO:0000256" key="2">
    <source>
        <dbReference type="ARBA" id="ARBA00006931"/>
    </source>
</evidence>